<comment type="subcellular location">
    <subcellularLocation>
        <location evidence="3">Secreted</location>
    </subcellularLocation>
    <subcellularLocation>
        <location evidence="3">Bacterial flagellum</location>
    </subcellularLocation>
</comment>
<feature type="domain" description="Flagellin N-terminal" evidence="4">
    <location>
        <begin position="9"/>
        <end position="119"/>
    </location>
</feature>
<protein>
    <recommendedName>
        <fullName evidence="3">Flagellin</fullName>
    </recommendedName>
</protein>
<dbReference type="RefSeq" id="WP_248345102.1">
    <property type="nucleotide sequence ID" value="NZ_AP025592.1"/>
</dbReference>
<name>A0ABN6N790_9BACT</name>
<proteinExistence type="inferred from homology"/>
<feature type="domain" description="Flagellin C-terminal" evidence="5">
    <location>
        <begin position="216"/>
        <end position="293"/>
    </location>
</feature>
<dbReference type="Pfam" id="PF00669">
    <property type="entry name" value="Flagellin_N"/>
    <property type="match status" value="1"/>
</dbReference>
<accession>A0ABN6N790</accession>
<keyword evidence="6" id="KW-0969">Cilium</keyword>
<keyword evidence="7" id="KW-1185">Reference proteome</keyword>
<gene>
    <name evidence="6" type="primary">flgL</name>
    <name evidence="6" type="ORF">AMPC_11260</name>
</gene>
<keyword evidence="6" id="KW-0282">Flagellum</keyword>
<dbReference type="Proteomes" id="UP001162734">
    <property type="component" value="Chromosome"/>
</dbReference>
<dbReference type="InterPro" id="IPR001029">
    <property type="entry name" value="Flagellin_N"/>
</dbReference>
<evidence type="ECO:0000256" key="3">
    <source>
        <dbReference type="RuleBase" id="RU362073"/>
    </source>
</evidence>
<dbReference type="InterPro" id="IPR001492">
    <property type="entry name" value="Flagellin"/>
</dbReference>
<dbReference type="Pfam" id="PF00700">
    <property type="entry name" value="Flagellin_C"/>
    <property type="match status" value="1"/>
</dbReference>
<organism evidence="6 7">
    <name type="scientific">Anaeromyxobacter paludicola</name>
    <dbReference type="NCBI Taxonomy" id="2918171"/>
    <lineage>
        <taxon>Bacteria</taxon>
        <taxon>Pseudomonadati</taxon>
        <taxon>Myxococcota</taxon>
        <taxon>Myxococcia</taxon>
        <taxon>Myxococcales</taxon>
        <taxon>Cystobacterineae</taxon>
        <taxon>Anaeromyxobacteraceae</taxon>
        <taxon>Anaeromyxobacter</taxon>
    </lineage>
</organism>
<evidence type="ECO:0000256" key="2">
    <source>
        <dbReference type="ARBA" id="ARBA00023143"/>
    </source>
</evidence>
<dbReference type="InterPro" id="IPR046358">
    <property type="entry name" value="Flagellin_C"/>
</dbReference>
<comment type="function">
    <text evidence="3">Flagellin is the subunit protein which polymerizes to form the filaments of bacterial flagella.</text>
</comment>
<dbReference type="PANTHER" id="PTHR42792:SF1">
    <property type="entry name" value="FLAGELLAR HOOK-ASSOCIATED PROTEIN 3"/>
    <property type="match status" value="1"/>
</dbReference>
<evidence type="ECO:0000313" key="7">
    <source>
        <dbReference type="Proteomes" id="UP001162734"/>
    </source>
</evidence>
<evidence type="ECO:0000313" key="6">
    <source>
        <dbReference type="EMBL" id="BDG08013.1"/>
    </source>
</evidence>
<sequence>MRVSDSLTYDIARTGVLEARSRNEEAMRLATTGLRVGQPGDDPAAAALMVTTQADQKHYDSIQSVAQLASDELASADSAFGSLQNFLTRAQQLAVQFSNGNYSASDRASAATEVDGLLQSSVAALNVRVGDRYILGGNVDSAPPFDASGAYHGDAAQRQVEIAPGVTVKSSVRADVAVKGAGGGTDVLATIQALSTALKANDPDAVAATLAGLSAGISQVGAARSQAGVSMNSFDSAVAAAKQARDDATARTSQLGDADPIKAASQLASTQHALEASLTATAQGFKLTLLDYLR</sequence>
<dbReference type="Gene3D" id="1.20.1330.10">
    <property type="entry name" value="f41 fragment of flagellin, N-terminal domain"/>
    <property type="match status" value="1"/>
</dbReference>
<keyword evidence="3" id="KW-0964">Secreted</keyword>
<evidence type="ECO:0000256" key="1">
    <source>
        <dbReference type="ARBA" id="ARBA00005709"/>
    </source>
</evidence>
<dbReference type="EMBL" id="AP025592">
    <property type="protein sequence ID" value="BDG08013.1"/>
    <property type="molecule type" value="Genomic_DNA"/>
</dbReference>
<dbReference type="SUPFAM" id="SSF64518">
    <property type="entry name" value="Phase 1 flagellin"/>
    <property type="match status" value="1"/>
</dbReference>
<evidence type="ECO:0000259" key="5">
    <source>
        <dbReference type="Pfam" id="PF00700"/>
    </source>
</evidence>
<dbReference type="PANTHER" id="PTHR42792">
    <property type="entry name" value="FLAGELLIN"/>
    <property type="match status" value="1"/>
</dbReference>
<keyword evidence="2 3" id="KW-0975">Bacterial flagellum</keyword>
<comment type="similarity">
    <text evidence="1 3">Belongs to the bacterial flagellin family.</text>
</comment>
<evidence type="ECO:0000259" key="4">
    <source>
        <dbReference type="Pfam" id="PF00669"/>
    </source>
</evidence>
<keyword evidence="6" id="KW-0966">Cell projection</keyword>
<reference evidence="7" key="1">
    <citation type="journal article" date="2022" name="Int. J. Syst. Evol. Microbiol.">
        <title>Anaeromyxobacter oryzae sp. nov., Anaeromyxobacter diazotrophicus sp. nov. and Anaeromyxobacter paludicola sp. nov., isolated from paddy soils.</title>
        <authorList>
            <person name="Itoh H."/>
            <person name="Xu Z."/>
            <person name="Mise K."/>
            <person name="Masuda Y."/>
            <person name="Ushijima N."/>
            <person name="Hayakawa C."/>
            <person name="Shiratori Y."/>
            <person name="Senoo K."/>
        </authorList>
    </citation>
    <scope>NUCLEOTIDE SEQUENCE [LARGE SCALE GENOMIC DNA]</scope>
    <source>
        <strain evidence="7">Red630</strain>
    </source>
</reference>